<dbReference type="PANTHER" id="PTHR22604">
    <property type="entry name" value="OXIDOREDUCTASES"/>
    <property type="match status" value="1"/>
</dbReference>
<evidence type="ECO:0000313" key="14">
    <source>
        <dbReference type="Proteomes" id="UP001107558"/>
    </source>
</evidence>
<evidence type="ECO:0000313" key="13">
    <source>
        <dbReference type="EMBL" id="KAG5679480.1"/>
    </source>
</evidence>
<dbReference type="PANTHER" id="PTHR22604:SF105">
    <property type="entry name" value="TRANS-1,2-DIHYDROBENZENE-1,2-DIOL DEHYDROGENASE"/>
    <property type="match status" value="1"/>
</dbReference>
<dbReference type="AlphaFoldDB" id="A0A9J6CC93"/>
<dbReference type="InterPro" id="IPR000683">
    <property type="entry name" value="Gfo/Idh/MocA-like_OxRdtase_N"/>
</dbReference>
<evidence type="ECO:0000256" key="6">
    <source>
        <dbReference type="ARBA" id="ARBA00042926"/>
    </source>
</evidence>
<evidence type="ECO:0000259" key="12">
    <source>
        <dbReference type="Pfam" id="PF22725"/>
    </source>
</evidence>
<evidence type="ECO:0000256" key="10">
    <source>
        <dbReference type="ARBA" id="ARBA00049233"/>
    </source>
</evidence>
<dbReference type="SUPFAM" id="SSF55347">
    <property type="entry name" value="Glyceraldehyde-3-phosphate dehydrogenase-like, C-terminal domain"/>
    <property type="match status" value="1"/>
</dbReference>
<evidence type="ECO:0000259" key="11">
    <source>
        <dbReference type="Pfam" id="PF01408"/>
    </source>
</evidence>
<dbReference type="SUPFAM" id="SSF51735">
    <property type="entry name" value="NAD(P)-binding Rossmann-fold domains"/>
    <property type="match status" value="1"/>
</dbReference>
<name>A0A9J6CC93_POLVA</name>
<dbReference type="EMBL" id="JADBJN010000002">
    <property type="protein sequence ID" value="KAG5679480.1"/>
    <property type="molecule type" value="Genomic_DNA"/>
</dbReference>
<dbReference type="Gene3D" id="3.40.50.720">
    <property type="entry name" value="NAD(P)-binding Rossmann-like Domain"/>
    <property type="match status" value="1"/>
</dbReference>
<feature type="domain" description="GFO/IDH/MocA-like oxidoreductase" evidence="12">
    <location>
        <begin position="133"/>
        <end position="247"/>
    </location>
</feature>
<gene>
    <name evidence="13" type="ORF">PVAND_009045</name>
</gene>
<sequence length="333" mass="37595">MTTLRWGIASAGRISNDFCAALSTLSSDDHKIIAVAARSLESAKKFAETFEIPRFYEGYQQLADDNEVDAVYIGAINTAHLEIGLMMLDAGKHILCEKPLTLNHKQSETLLKRAKEKKLFCMEAIWSRFFPSYKHLKSRIDNNDLGDIKEVEVEFGFELEHIDRVTKKGLGGGTILDLGVYTIQISQFVFRTEPISIKATGKLNDEGIDVETDVELKYPNGGVAHFKTSALRELSNKATIRGSKASMTLHSFWCPTYLTDIDENLKEWKLPKQRLGKFEFHNSAGLRYEAEETRKCINAGLLECDVVTHQESLTIARIQDEIRRQIGVKFAED</sequence>
<comment type="caution">
    <text evidence="13">The sequence shown here is derived from an EMBL/GenBank/DDBJ whole genome shotgun (WGS) entry which is preliminary data.</text>
</comment>
<evidence type="ECO:0000256" key="2">
    <source>
        <dbReference type="ARBA" id="ARBA00023002"/>
    </source>
</evidence>
<dbReference type="OrthoDB" id="2129491at2759"/>
<comment type="catalytic activity">
    <reaction evidence="10">
        <text>D-xylose + NADP(+) = D-xylono-1,5-lactone + NADPH + H(+)</text>
        <dbReference type="Rhea" id="RHEA:22000"/>
        <dbReference type="ChEBI" id="CHEBI:15378"/>
        <dbReference type="ChEBI" id="CHEBI:15867"/>
        <dbReference type="ChEBI" id="CHEBI:53455"/>
        <dbReference type="ChEBI" id="CHEBI:57783"/>
        <dbReference type="ChEBI" id="CHEBI:58349"/>
        <dbReference type="EC" id="1.1.1.179"/>
    </reaction>
</comment>
<dbReference type="InterPro" id="IPR055170">
    <property type="entry name" value="GFO_IDH_MocA-like_dom"/>
</dbReference>
<dbReference type="Gene3D" id="3.30.360.10">
    <property type="entry name" value="Dihydrodipicolinate Reductase, domain 2"/>
    <property type="match status" value="1"/>
</dbReference>
<dbReference type="InterPro" id="IPR036291">
    <property type="entry name" value="NAD(P)-bd_dom_sf"/>
</dbReference>
<dbReference type="GO" id="GO:0047837">
    <property type="term" value="F:D-xylose 1-dehydrogenase (NADP+) activity"/>
    <property type="evidence" value="ECO:0007669"/>
    <property type="project" value="UniProtKB-EC"/>
</dbReference>
<evidence type="ECO:0000256" key="8">
    <source>
        <dbReference type="ARBA" id="ARBA00043025"/>
    </source>
</evidence>
<protein>
    <recommendedName>
        <fullName evidence="5">Trans-1,2-dihydrobenzene-1,2-diol dehydrogenase</fullName>
        <ecNumber evidence="4">1.1.1.179</ecNumber>
        <ecNumber evidence="3">1.3.1.20</ecNumber>
    </recommendedName>
    <alternativeName>
        <fullName evidence="8">D-xylose 1-dehydrogenase</fullName>
    </alternativeName>
    <alternativeName>
        <fullName evidence="7">D-xylose-NADP dehydrogenase</fullName>
    </alternativeName>
    <alternativeName>
        <fullName evidence="6">Dimeric dihydrodiol dehydrogenase</fullName>
    </alternativeName>
</protein>
<evidence type="ECO:0000256" key="3">
    <source>
        <dbReference type="ARBA" id="ARBA00038853"/>
    </source>
</evidence>
<evidence type="ECO:0000256" key="1">
    <source>
        <dbReference type="ARBA" id="ARBA00010928"/>
    </source>
</evidence>
<comment type="similarity">
    <text evidence="1">Belongs to the Gfo/Idh/MocA family.</text>
</comment>
<dbReference type="InterPro" id="IPR050984">
    <property type="entry name" value="Gfo/Idh/MocA_domain"/>
</dbReference>
<proteinExistence type="inferred from homology"/>
<keyword evidence="2" id="KW-0560">Oxidoreductase</keyword>
<feature type="domain" description="Gfo/Idh/MocA-like oxidoreductase N-terminal" evidence="11">
    <location>
        <begin position="5"/>
        <end position="122"/>
    </location>
</feature>
<accession>A0A9J6CC93</accession>
<dbReference type="EC" id="1.3.1.20" evidence="3"/>
<dbReference type="GO" id="GO:0047115">
    <property type="term" value="F:trans-1,2-dihydrobenzene-1,2-diol dehydrogenase activity"/>
    <property type="evidence" value="ECO:0007669"/>
    <property type="project" value="UniProtKB-EC"/>
</dbReference>
<dbReference type="EC" id="1.1.1.179" evidence="4"/>
<dbReference type="Proteomes" id="UP001107558">
    <property type="component" value="Chromosome 2"/>
</dbReference>
<evidence type="ECO:0000256" key="7">
    <source>
        <dbReference type="ARBA" id="ARBA00042988"/>
    </source>
</evidence>
<dbReference type="Pfam" id="PF01408">
    <property type="entry name" value="GFO_IDH_MocA"/>
    <property type="match status" value="1"/>
</dbReference>
<comment type="catalytic activity">
    <reaction evidence="9">
        <text>(1R,2R)-1,2-dihydrobenzene-1,2-diol + NADP(+) = catechol + NADPH + H(+)</text>
        <dbReference type="Rhea" id="RHEA:16729"/>
        <dbReference type="ChEBI" id="CHEBI:10702"/>
        <dbReference type="ChEBI" id="CHEBI:15378"/>
        <dbReference type="ChEBI" id="CHEBI:18135"/>
        <dbReference type="ChEBI" id="CHEBI:57783"/>
        <dbReference type="ChEBI" id="CHEBI:58349"/>
        <dbReference type="EC" id="1.3.1.20"/>
    </reaction>
</comment>
<evidence type="ECO:0000256" key="5">
    <source>
        <dbReference type="ARBA" id="ARBA00040603"/>
    </source>
</evidence>
<reference evidence="13" key="1">
    <citation type="submission" date="2021-03" db="EMBL/GenBank/DDBJ databases">
        <title>Chromosome level genome of the anhydrobiotic midge Polypedilum vanderplanki.</title>
        <authorList>
            <person name="Yoshida Y."/>
            <person name="Kikawada T."/>
            <person name="Gusev O."/>
        </authorList>
    </citation>
    <scope>NUCLEOTIDE SEQUENCE</scope>
    <source>
        <strain evidence="13">NIAS01</strain>
        <tissue evidence="13">Whole body or cell culture</tissue>
    </source>
</reference>
<keyword evidence="14" id="KW-1185">Reference proteome</keyword>
<dbReference type="GO" id="GO:0000166">
    <property type="term" value="F:nucleotide binding"/>
    <property type="evidence" value="ECO:0007669"/>
    <property type="project" value="InterPro"/>
</dbReference>
<evidence type="ECO:0000256" key="9">
    <source>
        <dbReference type="ARBA" id="ARBA00047423"/>
    </source>
</evidence>
<dbReference type="Pfam" id="PF22725">
    <property type="entry name" value="GFO_IDH_MocA_C3"/>
    <property type="match status" value="1"/>
</dbReference>
<organism evidence="13 14">
    <name type="scientific">Polypedilum vanderplanki</name>
    <name type="common">Sleeping chironomid midge</name>
    <dbReference type="NCBI Taxonomy" id="319348"/>
    <lineage>
        <taxon>Eukaryota</taxon>
        <taxon>Metazoa</taxon>
        <taxon>Ecdysozoa</taxon>
        <taxon>Arthropoda</taxon>
        <taxon>Hexapoda</taxon>
        <taxon>Insecta</taxon>
        <taxon>Pterygota</taxon>
        <taxon>Neoptera</taxon>
        <taxon>Endopterygota</taxon>
        <taxon>Diptera</taxon>
        <taxon>Nematocera</taxon>
        <taxon>Chironomoidea</taxon>
        <taxon>Chironomidae</taxon>
        <taxon>Chironominae</taxon>
        <taxon>Polypedilum</taxon>
        <taxon>Polypedilum</taxon>
    </lineage>
</organism>
<evidence type="ECO:0000256" key="4">
    <source>
        <dbReference type="ARBA" id="ARBA00038984"/>
    </source>
</evidence>